<comment type="caution">
    <text evidence="1">The sequence shown here is derived from an EMBL/GenBank/DDBJ whole genome shotgun (WGS) entry which is preliminary data.</text>
</comment>
<gene>
    <name evidence="1" type="ORF">MPH_03992</name>
</gene>
<evidence type="ECO:0000313" key="2">
    <source>
        <dbReference type="Proteomes" id="UP000007129"/>
    </source>
</evidence>
<organism evidence="1 2">
    <name type="scientific">Macrophomina phaseolina (strain MS6)</name>
    <name type="common">Charcoal rot fungus</name>
    <dbReference type="NCBI Taxonomy" id="1126212"/>
    <lineage>
        <taxon>Eukaryota</taxon>
        <taxon>Fungi</taxon>
        <taxon>Dikarya</taxon>
        <taxon>Ascomycota</taxon>
        <taxon>Pezizomycotina</taxon>
        <taxon>Dothideomycetes</taxon>
        <taxon>Dothideomycetes incertae sedis</taxon>
        <taxon>Botryosphaeriales</taxon>
        <taxon>Botryosphaeriaceae</taxon>
        <taxon>Macrophomina</taxon>
    </lineage>
</organism>
<dbReference type="InParanoid" id="K2R8M2"/>
<accession>K2R8M2</accession>
<dbReference type="Proteomes" id="UP000007129">
    <property type="component" value="Unassembled WGS sequence"/>
</dbReference>
<dbReference type="AlphaFoldDB" id="K2R8M2"/>
<protein>
    <submittedName>
        <fullName evidence="1">Uncharacterized protein</fullName>
    </submittedName>
</protein>
<proteinExistence type="predicted"/>
<dbReference type="HOGENOM" id="CLU_1825646_0_0_1"/>
<dbReference type="EMBL" id="AHHD01000177">
    <property type="protein sequence ID" value="EKG18766.1"/>
    <property type="molecule type" value="Genomic_DNA"/>
</dbReference>
<evidence type="ECO:0000313" key="1">
    <source>
        <dbReference type="EMBL" id="EKG18766.1"/>
    </source>
</evidence>
<sequence>MYIEPSEPHLPCVCDASRAERRDSPNSILFLAYLLNGFRSLTTSWGQSTCPLTILSSPPWSGFSTLTWIEVRSLTFSSMLLCPRYPVGLLICLWQRYATSSGRIVHLPPSMPATLSSWTTLRLPTCCRSPTNRRSLTISAH</sequence>
<dbReference type="VEuPathDB" id="FungiDB:MPH_03992"/>
<reference evidence="1 2" key="1">
    <citation type="journal article" date="2012" name="BMC Genomics">
        <title>Tools to kill: Genome of one of the most destructive plant pathogenic fungi Macrophomina phaseolina.</title>
        <authorList>
            <person name="Islam M.S."/>
            <person name="Haque M.S."/>
            <person name="Islam M.M."/>
            <person name="Emdad E.M."/>
            <person name="Halim A."/>
            <person name="Hossen Q.M.M."/>
            <person name="Hossain M.Z."/>
            <person name="Ahmed B."/>
            <person name="Rahim S."/>
            <person name="Rahman M.S."/>
            <person name="Alam M.M."/>
            <person name="Hou S."/>
            <person name="Wan X."/>
            <person name="Saito J.A."/>
            <person name="Alam M."/>
        </authorList>
    </citation>
    <scope>NUCLEOTIDE SEQUENCE [LARGE SCALE GENOMIC DNA]</scope>
    <source>
        <strain evidence="1 2">MS6</strain>
    </source>
</reference>
<name>K2R8M2_MACPH</name>